<dbReference type="GO" id="GO:0048038">
    <property type="term" value="F:quinone binding"/>
    <property type="evidence" value="ECO:0007669"/>
    <property type="project" value="InterPro"/>
</dbReference>
<feature type="domain" description="NADH-quinone oxidoreductase subunit D" evidence="6">
    <location>
        <begin position="500"/>
        <end position="563"/>
    </location>
</feature>
<reference evidence="7 8" key="1">
    <citation type="submission" date="2015-06" db="EMBL/GenBank/DDBJ databases">
        <title>Draft genome of the moderately acidophilic sulfate reducer Candidatus Desulfosporosinus acididurans strain M1.</title>
        <authorList>
            <person name="Poehlein A."/>
            <person name="Petzsch P."/>
            <person name="Johnson B.D."/>
            <person name="Schloemann M."/>
            <person name="Daniel R."/>
            <person name="Muehling M."/>
        </authorList>
    </citation>
    <scope>NUCLEOTIDE SEQUENCE [LARGE SCALE GENOMIC DNA]</scope>
    <source>
        <strain evidence="7 8">M1</strain>
    </source>
</reference>
<evidence type="ECO:0000256" key="1">
    <source>
        <dbReference type="ARBA" id="ARBA00004202"/>
    </source>
</evidence>
<dbReference type="Pfam" id="PF00346">
    <property type="entry name" value="Complex1_49kDa"/>
    <property type="match status" value="2"/>
</dbReference>
<dbReference type="STRING" id="476652.DEAC_c05630"/>
<proteinExistence type="predicted"/>
<dbReference type="Pfam" id="PF00329">
    <property type="entry name" value="Complex1_30kDa"/>
    <property type="match status" value="1"/>
</dbReference>
<accession>A0A0J1IRP9</accession>
<dbReference type="Proteomes" id="UP000036356">
    <property type="component" value="Unassembled WGS sequence"/>
</dbReference>
<dbReference type="PROSITE" id="PS00542">
    <property type="entry name" value="COMPLEX1_30K"/>
    <property type="match status" value="1"/>
</dbReference>
<dbReference type="RefSeq" id="WP_047808734.1">
    <property type="nucleotide sequence ID" value="NZ_LDZY01000002.1"/>
</dbReference>
<organism evidence="7 8">
    <name type="scientific">Desulfosporosinus acididurans</name>
    <dbReference type="NCBI Taxonomy" id="476652"/>
    <lineage>
        <taxon>Bacteria</taxon>
        <taxon>Bacillati</taxon>
        <taxon>Bacillota</taxon>
        <taxon>Clostridia</taxon>
        <taxon>Eubacteriales</taxon>
        <taxon>Desulfitobacteriaceae</taxon>
        <taxon>Desulfosporosinus</taxon>
    </lineage>
</organism>
<dbReference type="GO" id="GO:0051287">
    <property type="term" value="F:NAD binding"/>
    <property type="evidence" value="ECO:0007669"/>
    <property type="project" value="InterPro"/>
</dbReference>
<comment type="caution">
    <text evidence="7">The sequence shown here is derived from an EMBL/GenBank/DDBJ whole genome shotgun (WGS) entry which is preliminary data.</text>
</comment>
<dbReference type="SUPFAM" id="SSF143243">
    <property type="entry name" value="Nqo5-like"/>
    <property type="match status" value="1"/>
</dbReference>
<keyword evidence="7" id="KW-0456">Lyase</keyword>
<sequence>MTSNLKGNLESKFALKVFSGKEFSETAFPLATNQVNINSQTTLASDKDNSQHVSFSDHDDKFWQEQDNVYYLEAPLAKVKEICCYIQELGCPLVLMFANDERNFQAGYAVYYVFAVREEGMLVVIKTKADPESMEIPSISNHLHAASGYEREIQDLFGLVPIGHPDAKRLVFHGNWPQGVYPLRKDFAVGQKPDFAQEKIRFQEVVGEGVYEIPVGPVHAGIIEPGHFRFSVAGEPIINLEAQLYYVHKGIEKLAEGQSLEKCLFIAERISGDETFANSLAYCQAIEKIAGTKVPARAAYTRVLFAELERLTSHLGDLGGICLDAGYGFANFQFQMMRGWAYSVADELCGMRFLRSVNKLGGVRKDFVSGKEAKLIELLLNIRSELEDTVNIVKSNSMFIDRVENTGILEPKIAVDLNAVGPGGRASGIRYDVRKAFPYAAYPNLNFKVPEHNNGDINCRMNTKIEESFEAIDLMIQAIEGMPVGKVCEPIAEVKPYRFAFGLTEAPRGENIHWVMTGENNTLYRYKIRTPSFCNWPALCHAVKGNIVPDFPLINKSFNLSYAGNDL</sequence>
<dbReference type="PATRIC" id="fig|476652.3.peg.571"/>
<dbReference type="InterPro" id="IPR001135">
    <property type="entry name" value="NADH_Q_OxRdtase_suD"/>
</dbReference>
<dbReference type="PANTHER" id="PTHR43485">
    <property type="entry name" value="HYDROGENASE-4 COMPONENT G"/>
    <property type="match status" value="1"/>
</dbReference>
<keyword evidence="3" id="KW-0560">Oxidoreductase</keyword>
<feature type="domain" description="NADH:ubiquinone oxidoreductase 30kDa subunit" evidence="5">
    <location>
        <begin position="77"/>
        <end position="191"/>
    </location>
</feature>
<evidence type="ECO:0000256" key="3">
    <source>
        <dbReference type="ARBA" id="ARBA00023002"/>
    </source>
</evidence>
<evidence type="ECO:0000313" key="7">
    <source>
        <dbReference type="EMBL" id="KLU67351.1"/>
    </source>
</evidence>
<dbReference type="InterPro" id="IPR001268">
    <property type="entry name" value="NADH_UbQ_OxRdtase_30kDa_su"/>
</dbReference>
<dbReference type="Gene3D" id="3.30.460.80">
    <property type="entry name" value="NADH:ubiquinone oxidoreductase, 30kDa subunit"/>
    <property type="match status" value="1"/>
</dbReference>
<evidence type="ECO:0000313" key="8">
    <source>
        <dbReference type="Proteomes" id="UP000036356"/>
    </source>
</evidence>
<evidence type="ECO:0000259" key="6">
    <source>
        <dbReference type="Pfam" id="PF00346"/>
    </source>
</evidence>
<dbReference type="SUPFAM" id="SSF56762">
    <property type="entry name" value="HydB/Nqo4-like"/>
    <property type="match status" value="1"/>
</dbReference>
<gene>
    <name evidence="7" type="primary">hycE</name>
    <name evidence="7" type="ORF">DEAC_c05630</name>
</gene>
<dbReference type="InterPro" id="IPR020396">
    <property type="entry name" value="NADH_UbQ_OxRdtase_CS"/>
</dbReference>
<dbReference type="Gene3D" id="1.10.645.10">
    <property type="entry name" value="Cytochrome-c3 Hydrogenase, chain B"/>
    <property type="match status" value="1"/>
</dbReference>
<evidence type="ECO:0000256" key="4">
    <source>
        <dbReference type="ARBA" id="ARBA00023027"/>
    </source>
</evidence>
<feature type="domain" description="NADH-quinone oxidoreductase subunit D" evidence="6">
    <location>
        <begin position="337"/>
        <end position="489"/>
    </location>
</feature>
<dbReference type="InterPro" id="IPR052197">
    <property type="entry name" value="ComplexI_49kDa-like"/>
</dbReference>
<dbReference type="GO" id="GO:0008137">
    <property type="term" value="F:NADH dehydrogenase (ubiquinone) activity"/>
    <property type="evidence" value="ECO:0007669"/>
    <property type="project" value="InterPro"/>
</dbReference>
<dbReference type="AlphaFoldDB" id="A0A0J1IRP9"/>
<keyword evidence="4" id="KW-0520">NAD</keyword>
<dbReference type="InterPro" id="IPR037232">
    <property type="entry name" value="NADH_quin_OxRdtase_su_C/D-like"/>
</dbReference>
<name>A0A0J1IRP9_9FIRM</name>
<evidence type="ECO:0000259" key="5">
    <source>
        <dbReference type="Pfam" id="PF00329"/>
    </source>
</evidence>
<dbReference type="PANTHER" id="PTHR43485:SF1">
    <property type="entry name" value="FORMATE HYDROGENLYASE SUBUNIT 5-RELATED"/>
    <property type="match status" value="1"/>
</dbReference>
<dbReference type="GO" id="GO:0016651">
    <property type="term" value="F:oxidoreductase activity, acting on NAD(P)H"/>
    <property type="evidence" value="ECO:0007669"/>
    <property type="project" value="InterPro"/>
</dbReference>
<dbReference type="InterPro" id="IPR029014">
    <property type="entry name" value="NiFe-Hase_large"/>
</dbReference>
<dbReference type="GO" id="GO:0005886">
    <property type="term" value="C:plasma membrane"/>
    <property type="evidence" value="ECO:0007669"/>
    <property type="project" value="UniProtKB-SubCell"/>
</dbReference>
<keyword evidence="2" id="KW-0813">Transport</keyword>
<keyword evidence="8" id="KW-1185">Reference proteome</keyword>
<evidence type="ECO:0000256" key="2">
    <source>
        <dbReference type="ARBA" id="ARBA00022448"/>
    </source>
</evidence>
<comment type="subcellular location">
    <subcellularLocation>
        <location evidence="1">Cell membrane</location>
        <topology evidence="1">Peripheral membrane protein</topology>
    </subcellularLocation>
</comment>
<dbReference type="EMBL" id="LDZY01000002">
    <property type="protein sequence ID" value="KLU67351.1"/>
    <property type="molecule type" value="Genomic_DNA"/>
</dbReference>
<protein>
    <submittedName>
        <fullName evidence="7">Formate hydrogenlyase subunit 5</fullName>
    </submittedName>
</protein>
<dbReference type="GO" id="GO:0016829">
    <property type="term" value="F:lyase activity"/>
    <property type="evidence" value="ECO:0007669"/>
    <property type="project" value="UniProtKB-KW"/>
</dbReference>